<proteinExistence type="predicted"/>
<dbReference type="GO" id="GO:0005537">
    <property type="term" value="F:D-mannose binding"/>
    <property type="evidence" value="ECO:0007669"/>
    <property type="project" value="TreeGrafter"/>
</dbReference>
<keyword evidence="5" id="KW-0472">Membrane</keyword>
<dbReference type="GO" id="GO:0006888">
    <property type="term" value="P:endoplasmic reticulum to Golgi vesicle-mediated transport"/>
    <property type="evidence" value="ECO:0007669"/>
    <property type="project" value="TreeGrafter"/>
</dbReference>
<evidence type="ECO:0000256" key="2">
    <source>
        <dbReference type="ARBA" id="ARBA00022692"/>
    </source>
</evidence>
<dbReference type="PROSITE" id="PS51328">
    <property type="entry name" value="L_LECTIN_LIKE"/>
    <property type="match status" value="1"/>
</dbReference>
<name>A0A5M9LKR9_9PLEO</name>
<evidence type="ECO:0000256" key="4">
    <source>
        <dbReference type="ARBA" id="ARBA00022989"/>
    </source>
</evidence>
<dbReference type="InterPro" id="IPR035661">
    <property type="entry name" value="EMP46/EMP47_N"/>
</dbReference>
<dbReference type="SUPFAM" id="SSF49899">
    <property type="entry name" value="Concanavalin A-like lectins/glucanases"/>
    <property type="match status" value="1"/>
</dbReference>
<dbReference type="AlphaFoldDB" id="A0A5M9LKR9"/>
<dbReference type="GeneID" id="6349802"/>
<dbReference type="RefSeq" id="XP_065964821.1">
    <property type="nucleotide sequence ID" value="XM_066102619.1"/>
</dbReference>
<evidence type="ECO:0000256" key="3">
    <source>
        <dbReference type="ARBA" id="ARBA00022729"/>
    </source>
</evidence>
<keyword evidence="2" id="KW-0812">Transmembrane</keyword>
<comment type="subcellular location">
    <subcellularLocation>
        <location evidence="1">Membrane</location>
        <topology evidence="1">Single-pass type I membrane protein</topology>
    </subcellularLocation>
</comment>
<organism evidence="6 7">
    <name type="scientific">Pyrenophora tritici-repentis</name>
    <dbReference type="NCBI Taxonomy" id="45151"/>
    <lineage>
        <taxon>Eukaryota</taxon>
        <taxon>Fungi</taxon>
        <taxon>Dikarya</taxon>
        <taxon>Ascomycota</taxon>
        <taxon>Pezizomycotina</taxon>
        <taxon>Dothideomycetes</taxon>
        <taxon>Pleosporomycetidae</taxon>
        <taxon>Pleosporales</taxon>
        <taxon>Pleosporineae</taxon>
        <taxon>Pleosporaceae</taxon>
        <taxon>Pyrenophora</taxon>
    </lineage>
</organism>
<evidence type="ECO:0000313" key="7">
    <source>
        <dbReference type="Proteomes" id="UP000245464"/>
    </source>
</evidence>
<dbReference type="GO" id="GO:0000139">
    <property type="term" value="C:Golgi membrane"/>
    <property type="evidence" value="ECO:0007669"/>
    <property type="project" value="TreeGrafter"/>
</dbReference>
<keyword evidence="6" id="KW-0430">Lectin</keyword>
<dbReference type="Gene3D" id="2.60.120.200">
    <property type="match status" value="1"/>
</dbReference>
<dbReference type="InterPro" id="IPR013320">
    <property type="entry name" value="ConA-like_dom_sf"/>
</dbReference>
<comment type="caution">
    <text evidence="6">The sequence shown here is derived from an EMBL/GenBank/DDBJ whole genome shotgun (WGS) entry which is preliminary data.</text>
</comment>
<dbReference type="KEGG" id="ptrr:6349802"/>
<dbReference type="GO" id="GO:0005793">
    <property type="term" value="C:endoplasmic reticulum-Golgi intermediate compartment"/>
    <property type="evidence" value="ECO:0007669"/>
    <property type="project" value="TreeGrafter"/>
</dbReference>
<keyword evidence="4" id="KW-1133">Transmembrane helix</keyword>
<protein>
    <submittedName>
        <fullName evidence="6">Putative lectin family integral membrane protein</fullName>
    </submittedName>
</protein>
<gene>
    <name evidence="6" type="ORF">PtrM4_001890</name>
</gene>
<dbReference type="PANTHER" id="PTHR12223">
    <property type="entry name" value="VESICULAR MANNOSE-BINDING LECTIN"/>
    <property type="match status" value="1"/>
</dbReference>
<dbReference type="Pfam" id="PF03388">
    <property type="entry name" value="Lectin_leg-like"/>
    <property type="match status" value="1"/>
</dbReference>
<dbReference type="PANTHER" id="PTHR12223:SF28">
    <property type="entry name" value="LECTIN, MANNOSE BINDING 1 LIKE"/>
    <property type="match status" value="1"/>
</dbReference>
<dbReference type="CDD" id="cd06903">
    <property type="entry name" value="lectin_EMP46_EMP47"/>
    <property type="match status" value="1"/>
</dbReference>
<evidence type="ECO:0000313" key="6">
    <source>
        <dbReference type="EMBL" id="KAF7575949.1"/>
    </source>
</evidence>
<evidence type="ECO:0000256" key="5">
    <source>
        <dbReference type="ARBA" id="ARBA00023136"/>
    </source>
</evidence>
<keyword evidence="3" id="KW-0732">Signal</keyword>
<reference evidence="6" key="1">
    <citation type="journal article" date="2018" name="BMC Genomics">
        <title>Comparative genomics of the wheat fungal pathogen Pyrenophora tritici-repentis reveals chromosomal variations and genome plasticity.</title>
        <authorList>
            <person name="Moolhuijzen P."/>
            <person name="See P.T."/>
            <person name="Hane J.K."/>
            <person name="Shi G."/>
            <person name="Liu Z."/>
            <person name="Oliver R.P."/>
            <person name="Moffat C.S."/>
        </authorList>
    </citation>
    <scope>NUCLEOTIDE SEQUENCE [LARGE SCALE GENOMIC DNA]</scope>
    <source>
        <strain evidence="6">M4</strain>
    </source>
</reference>
<dbReference type="EMBL" id="NQIK02000001">
    <property type="protein sequence ID" value="KAF7575949.1"/>
    <property type="molecule type" value="Genomic_DNA"/>
</dbReference>
<evidence type="ECO:0000256" key="1">
    <source>
        <dbReference type="ARBA" id="ARBA00004479"/>
    </source>
</evidence>
<dbReference type="GO" id="GO:0005789">
    <property type="term" value="C:endoplasmic reticulum membrane"/>
    <property type="evidence" value="ECO:0007669"/>
    <property type="project" value="TreeGrafter"/>
</dbReference>
<dbReference type="Proteomes" id="UP000245464">
    <property type="component" value="Chromosome 1"/>
</dbReference>
<dbReference type="InterPro" id="IPR005052">
    <property type="entry name" value="Lectin_leg"/>
</dbReference>
<dbReference type="InterPro" id="IPR051136">
    <property type="entry name" value="Intracellular_Lectin-GPT"/>
</dbReference>
<dbReference type="GO" id="GO:0030134">
    <property type="term" value="C:COPII-coated ER to Golgi transport vesicle"/>
    <property type="evidence" value="ECO:0007669"/>
    <property type="project" value="TreeGrafter"/>
</dbReference>
<sequence>MSKPLRFAAISAIAFSTVHAVPYVIDNLSFGHKETLSPNGRGIPHWNIQGNEDWLPQLFSDRIILTPPYPGNKRGSVWTEDPLHHKGDWVAEVHFRASGQERGGGNLQIWYTKQSQAREPPASLYTTHKFDGLVLLVDQYENHGGSLRGFLNDGTVDIGAHPDPDTLAFGKCDYAYRNRGELTPIKLHHAEGFLEVIIDGETCFKTDKVILPEGYYFGISASSAENPDSFEMLEDVVAANIRSQQDQFADLHNRIQIINNRVYEIYETVELIHKTNNDRWNDLMTRIVPIDDRGAATIRNVERVERQTAQILKDLESKDFKDMMKEIHRALAFSHNTIVEGMPGIMGAVVKTHGPNMTTFIFIAVAVQIMVTGAYLVYKKRRGGAPKKYL</sequence>
<accession>A0A5M9LKR9</accession>